<dbReference type="EMBL" id="JBHUDY010000003">
    <property type="protein sequence ID" value="MFD1613354.1"/>
    <property type="molecule type" value="Genomic_DNA"/>
</dbReference>
<organism evidence="3 4">
    <name type="scientific">Sphingomonas tabacisoli</name>
    <dbReference type="NCBI Taxonomy" id="2249466"/>
    <lineage>
        <taxon>Bacteria</taxon>
        <taxon>Pseudomonadati</taxon>
        <taxon>Pseudomonadota</taxon>
        <taxon>Alphaproteobacteria</taxon>
        <taxon>Sphingomonadales</taxon>
        <taxon>Sphingomonadaceae</taxon>
        <taxon>Sphingomonas</taxon>
    </lineage>
</organism>
<feature type="compositionally biased region" description="Pro residues" evidence="1">
    <location>
        <begin position="19"/>
        <end position="48"/>
    </location>
</feature>
<gene>
    <name evidence="3" type="ORF">ACFSCW_16245</name>
</gene>
<accession>A0ABW4I971</accession>
<keyword evidence="2" id="KW-0732">Signal</keyword>
<reference evidence="4" key="1">
    <citation type="journal article" date="2019" name="Int. J. Syst. Evol. Microbiol.">
        <title>The Global Catalogue of Microorganisms (GCM) 10K type strain sequencing project: providing services to taxonomists for standard genome sequencing and annotation.</title>
        <authorList>
            <consortium name="The Broad Institute Genomics Platform"/>
            <consortium name="The Broad Institute Genome Sequencing Center for Infectious Disease"/>
            <person name="Wu L."/>
            <person name="Ma J."/>
        </authorList>
    </citation>
    <scope>NUCLEOTIDE SEQUENCE [LARGE SCALE GENOMIC DNA]</scope>
    <source>
        <strain evidence="4">CGMCC 1.16275</strain>
    </source>
</reference>
<proteinExistence type="predicted"/>
<evidence type="ECO:0000313" key="4">
    <source>
        <dbReference type="Proteomes" id="UP001597115"/>
    </source>
</evidence>
<evidence type="ECO:0000256" key="2">
    <source>
        <dbReference type="SAM" id="SignalP"/>
    </source>
</evidence>
<evidence type="ECO:0000256" key="1">
    <source>
        <dbReference type="SAM" id="MobiDB-lite"/>
    </source>
</evidence>
<sequence length="84" mass="8546">MRILIAAAALLLAAFQAPSPSPTPTPSPTATPSPSASPTPSAHPPAPDPATLANTEHGSRQPDRNPDNSAADTRDDQPPPHAQD</sequence>
<feature type="signal peptide" evidence="2">
    <location>
        <begin position="1"/>
        <end position="19"/>
    </location>
</feature>
<feature type="region of interest" description="Disordered" evidence="1">
    <location>
        <begin position="17"/>
        <end position="84"/>
    </location>
</feature>
<comment type="caution">
    <text evidence="3">The sequence shown here is derived from an EMBL/GenBank/DDBJ whole genome shotgun (WGS) entry which is preliminary data.</text>
</comment>
<name>A0ABW4I971_9SPHN</name>
<feature type="chain" id="PRO_5045654757" evidence="2">
    <location>
        <begin position="20"/>
        <end position="84"/>
    </location>
</feature>
<protein>
    <submittedName>
        <fullName evidence="3">Uncharacterized protein</fullName>
    </submittedName>
</protein>
<dbReference type="Proteomes" id="UP001597115">
    <property type="component" value="Unassembled WGS sequence"/>
</dbReference>
<evidence type="ECO:0000313" key="3">
    <source>
        <dbReference type="EMBL" id="MFD1613354.1"/>
    </source>
</evidence>
<dbReference type="RefSeq" id="WP_380891377.1">
    <property type="nucleotide sequence ID" value="NZ_JBHUDY010000003.1"/>
</dbReference>
<feature type="compositionally biased region" description="Basic and acidic residues" evidence="1">
    <location>
        <begin position="57"/>
        <end position="84"/>
    </location>
</feature>
<keyword evidence="4" id="KW-1185">Reference proteome</keyword>